<dbReference type="InterPro" id="IPR024149">
    <property type="entry name" value="Paralemmin-3"/>
</dbReference>
<dbReference type="GO" id="GO:0016020">
    <property type="term" value="C:membrane"/>
    <property type="evidence" value="ECO:0007669"/>
    <property type="project" value="InterPro"/>
</dbReference>
<dbReference type="PANTHER" id="PTHR47528:SF1">
    <property type="entry name" value="PARALEMMIN-3"/>
    <property type="match status" value="1"/>
</dbReference>
<feature type="region of interest" description="Disordered" evidence="2">
    <location>
        <begin position="117"/>
        <end position="143"/>
    </location>
</feature>
<dbReference type="AlphaFoldDB" id="A0A6P7XQ10"/>
<gene>
    <name evidence="4" type="primary">PALM3</name>
</gene>
<dbReference type="GO" id="GO:0008360">
    <property type="term" value="P:regulation of cell shape"/>
    <property type="evidence" value="ECO:0007669"/>
    <property type="project" value="InterPro"/>
</dbReference>
<keyword evidence="3" id="KW-1185">Reference proteome</keyword>
<evidence type="ECO:0000313" key="4">
    <source>
        <dbReference type="RefSeq" id="XP_030052770.1"/>
    </source>
</evidence>
<dbReference type="Proteomes" id="UP000515156">
    <property type="component" value="Chromosome 3"/>
</dbReference>
<dbReference type="Pfam" id="PF03285">
    <property type="entry name" value="Paralemmin"/>
    <property type="match status" value="1"/>
</dbReference>
<feature type="compositionally biased region" description="Polar residues" evidence="2">
    <location>
        <begin position="253"/>
        <end position="266"/>
    </location>
</feature>
<feature type="region of interest" description="Disordered" evidence="2">
    <location>
        <begin position="253"/>
        <end position="274"/>
    </location>
</feature>
<feature type="region of interest" description="Disordered" evidence="2">
    <location>
        <begin position="341"/>
        <end position="365"/>
    </location>
</feature>
<keyword evidence="1" id="KW-0175">Coiled coil</keyword>
<evidence type="ECO:0000313" key="3">
    <source>
        <dbReference type="Proteomes" id="UP000515156"/>
    </source>
</evidence>
<evidence type="ECO:0000256" key="2">
    <source>
        <dbReference type="SAM" id="MobiDB-lite"/>
    </source>
</evidence>
<reference evidence="4" key="1">
    <citation type="submission" date="2025-08" db="UniProtKB">
        <authorList>
            <consortium name="RefSeq"/>
        </authorList>
    </citation>
    <scope>IDENTIFICATION</scope>
</reference>
<evidence type="ECO:0000256" key="1">
    <source>
        <dbReference type="ARBA" id="ARBA00023054"/>
    </source>
</evidence>
<dbReference type="PANTHER" id="PTHR47528">
    <property type="entry name" value="PARALEMMIN-3"/>
    <property type="match status" value="1"/>
</dbReference>
<dbReference type="RefSeq" id="XP_030052770.1">
    <property type="nucleotide sequence ID" value="XM_030196910.1"/>
</dbReference>
<feature type="compositionally biased region" description="Low complexity" evidence="2">
    <location>
        <begin position="872"/>
        <end position="888"/>
    </location>
</feature>
<dbReference type="GeneID" id="115465987"/>
<dbReference type="InterPro" id="IPR004965">
    <property type="entry name" value="Paralemmin"/>
</dbReference>
<sequence>MLQNPETGRAGVMGGCSRLASHAQERRLMMDESSLYRRRLQAITEKRKVLEQIERKRRELEEKKLKLQQLKRKSLRDRWLMEGIASPSEESDPSSPLWQTQCQIQQLEDTLASLQSQVNSLETQESHPSPPNATAAPADASTEDSRIHFLPGTEMKDLPQIIKRDVQGNGGPQLAGTFVVDRSSSNYMRTNAMILTQEDIQQTVNPDSFAFGKETMNCVLSSQPVSNVSPAESSGQCPRLHKHVTAVRETDLLNSSVTPPGSSSTQERTESDAETLQLALQEDEIKLDYPPQPPPRCKQVLGSSLAAMLAPGKVLDGVKHTEHVLVIEDEVDIQVESSDGHGPGITATPMPAEVTGDTNSKASSSKETHLSAQASLNHLVLLEAASQQERALSVPQEQVTVTQKEKSLLSGPISTLKGQLIEHPEKTLAIQEENISLCEQMAKDQEQIASAQQETPVEHEQILTHLNQVPLLPEDTLPKDQEQILTHLNQVPLLPEDTLPKDQEQILTHLNQLPPLSDTLPKDQEQILTHLNQVPSLPEDTLPKDQEQILIHLNQVPSLPEDTLPKDQEQMLTHLNQVPSLPEDTLPKDQEQMLTYLNQVPSLPEDTLPKDQEQMLTYLNQVPSLPEDTLPKDQEQILTHLNQVPSLPEDTLPKDQEQILTHLNQVPSNPENTLPKEQEQILTHLNQVPSLPEDTLPKDQKQILTHLNQVPSNPENTLPKEQEQILTHLNQVPSLPEDTLPKDQKQILTHLNQVPSNPENTLPKDQEQILTHLIQVPSLSDTLLKDQEQIPPAQQELPLEQEQILTLQLPSLPKETMPIKSKGDLDPAFPIAKVSTRGLDPEQQPLLQEAGMPAAKQLRETQLSSLFPLKQSTRNTGTESYTTTSTNSAPASQDRSRVPGADGRGPKRKTCHCCLVM</sequence>
<accession>A0A6P7XQ10</accession>
<dbReference type="CTD" id="342979"/>
<feature type="compositionally biased region" description="Polar residues" evidence="2">
    <location>
        <begin position="117"/>
        <end position="127"/>
    </location>
</feature>
<name>A0A6P7XQ10_9AMPH</name>
<feature type="region of interest" description="Disordered" evidence="2">
    <location>
        <begin position="864"/>
        <end position="909"/>
    </location>
</feature>
<proteinExistence type="predicted"/>
<protein>
    <submittedName>
        <fullName evidence="4">Paralemmin-3 isoform X4</fullName>
    </submittedName>
</protein>
<organism evidence="3 4">
    <name type="scientific">Microcaecilia unicolor</name>
    <dbReference type="NCBI Taxonomy" id="1415580"/>
    <lineage>
        <taxon>Eukaryota</taxon>
        <taxon>Metazoa</taxon>
        <taxon>Chordata</taxon>
        <taxon>Craniata</taxon>
        <taxon>Vertebrata</taxon>
        <taxon>Euteleostomi</taxon>
        <taxon>Amphibia</taxon>
        <taxon>Gymnophiona</taxon>
        <taxon>Siphonopidae</taxon>
        <taxon>Microcaecilia</taxon>
    </lineage>
</organism>